<dbReference type="AlphaFoldDB" id="A0A150NB25"/>
<dbReference type="Proteomes" id="UP000075517">
    <property type="component" value="Unassembled WGS sequence"/>
</dbReference>
<comment type="caution">
    <text evidence="1">The sequence shown here is derived from an EMBL/GenBank/DDBJ whole genome shotgun (WGS) entry which is preliminary data.</text>
</comment>
<organism evidence="1 2">
    <name type="scientific">Geobacillus stearothermophilus</name>
    <name type="common">Bacillus stearothermophilus</name>
    <dbReference type="NCBI Taxonomy" id="1422"/>
    <lineage>
        <taxon>Bacteria</taxon>
        <taxon>Bacillati</taxon>
        <taxon>Bacillota</taxon>
        <taxon>Bacilli</taxon>
        <taxon>Bacillales</taxon>
        <taxon>Anoxybacillaceae</taxon>
        <taxon>Geobacillus</taxon>
    </lineage>
</organism>
<protein>
    <submittedName>
        <fullName evidence="1">Uncharacterized protein</fullName>
    </submittedName>
</protein>
<reference evidence="1 2" key="1">
    <citation type="submission" date="2016-01" db="EMBL/GenBank/DDBJ databases">
        <title>Draft Genome Sequences of Seven Thermophilic Sporeformers Isolated from Foods.</title>
        <authorList>
            <person name="Berendsen E.M."/>
            <person name="Wells-Bennik M.H."/>
            <person name="Krawcyk A.O."/>
            <person name="De Jong A."/>
            <person name="Holsappel S."/>
            <person name="Eijlander R.T."/>
            <person name="Kuipers O.P."/>
        </authorList>
    </citation>
    <scope>NUCLEOTIDE SEQUENCE [LARGE SCALE GENOMIC DNA]</scope>
    <source>
        <strain evidence="1 2">B4114</strain>
    </source>
</reference>
<name>A0A150NB25_GEOSE</name>
<proteinExistence type="predicted"/>
<dbReference type="PATRIC" id="fig|1422.17.peg.193"/>
<sequence length="40" mass="4715">MSHFSVKDMLNDFVASIEKAIEKQPFFEMDDSKVKEEQHV</sequence>
<gene>
    <name evidence="1" type="ORF">B4114_2832</name>
</gene>
<accession>A0A150NB25</accession>
<evidence type="ECO:0000313" key="1">
    <source>
        <dbReference type="EMBL" id="KYD33822.1"/>
    </source>
</evidence>
<dbReference type="EMBL" id="LQYY01000082">
    <property type="protein sequence ID" value="KYD33822.1"/>
    <property type="molecule type" value="Genomic_DNA"/>
</dbReference>
<evidence type="ECO:0000313" key="2">
    <source>
        <dbReference type="Proteomes" id="UP000075517"/>
    </source>
</evidence>